<dbReference type="Proteomes" id="UP000676336">
    <property type="component" value="Unassembled WGS sequence"/>
</dbReference>
<feature type="non-terminal residue" evidence="1">
    <location>
        <position position="1"/>
    </location>
</feature>
<reference evidence="1" key="1">
    <citation type="submission" date="2021-02" db="EMBL/GenBank/DDBJ databases">
        <authorList>
            <person name="Nowell W R."/>
        </authorList>
    </citation>
    <scope>NUCLEOTIDE SEQUENCE</scope>
</reference>
<gene>
    <name evidence="1" type="ORF">SMN809_LOCUS85245</name>
</gene>
<comment type="caution">
    <text evidence="1">The sequence shown here is derived from an EMBL/GenBank/DDBJ whole genome shotgun (WGS) entry which is preliminary data.</text>
</comment>
<evidence type="ECO:0000313" key="2">
    <source>
        <dbReference type="Proteomes" id="UP000676336"/>
    </source>
</evidence>
<accession>A0A8S3KG03</accession>
<sequence length="102" mass="11829">MQNTFNFNHRFLLMKPTMEPVQQVTSEYPFVKETDSITNEVVPACLSTPNPALDDFHRIFCKDVVRLVETSNIHKHSATCYKYSKGKSDTSKTCRMRMPRVL</sequence>
<protein>
    <submittedName>
        <fullName evidence="1">Uncharacterized protein</fullName>
    </submittedName>
</protein>
<proteinExistence type="predicted"/>
<dbReference type="EMBL" id="CAJOBI010363853">
    <property type="protein sequence ID" value="CAF5227403.1"/>
    <property type="molecule type" value="Genomic_DNA"/>
</dbReference>
<organism evidence="1 2">
    <name type="scientific">Rotaria magnacalcarata</name>
    <dbReference type="NCBI Taxonomy" id="392030"/>
    <lineage>
        <taxon>Eukaryota</taxon>
        <taxon>Metazoa</taxon>
        <taxon>Spiralia</taxon>
        <taxon>Gnathifera</taxon>
        <taxon>Rotifera</taxon>
        <taxon>Eurotatoria</taxon>
        <taxon>Bdelloidea</taxon>
        <taxon>Philodinida</taxon>
        <taxon>Philodinidae</taxon>
        <taxon>Rotaria</taxon>
    </lineage>
</organism>
<name>A0A8S3KG03_9BILA</name>
<evidence type="ECO:0000313" key="1">
    <source>
        <dbReference type="EMBL" id="CAF5227403.1"/>
    </source>
</evidence>
<dbReference type="AlphaFoldDB" id="A0A8S3KG03"/>